<evidence type="ECO:0000256" key="1">
    <source>
        <dbReference type="ARBA" id="ARBA00008270"/>
    </source>
</evidence>
<keyword evidence="2" id="KW-0413">Isomerase</keyword>
<dbReference type="Gene3D" id="3.10.310.10">
    <property type="entry name" value="Diaminopimelate Epimerase, Chain A, domain 1"/>
    <property type="match status" value="2"/>
</dbReference>
<protein>
    <submittedName>
        <fullName evidence="4">PhzF family phenazine biosynthesis protein</fullName>
    </submittedName>
</protein>
<dbReference type="EMBL" id="SMRT01000008">
    <property type="protein sequence ID" value="TDF96169.1"/>
    <property type="molecule type" value="Genomic_DNA"/>
</dbReference>
<comment type="similarity">
    <text evidence="1">Belongs to the PhzF family.</text>
</comment>
<accession>A0A4R5KKS5</accession>
<evidence type="ECO:0000256" key="3">
    <source>
        <dbReference type="PIRSR" id="PIRSR016184-1"/>
    </source>
</evidence>
<evidence type="ECO:0000256" key="2">
    <source>
        <dbReference type="ARBA" id="ARBA00023235"/>
    </source>
</evidence>
<feature type="active site" evidence="3">
    <location>
        <position position="46"/>
    </location>
</feature>
<dbReference type="PANTHER" id="PTHR13774:SF17">
    <property type="entry name" value="PHENAZINE BIOSYNTHESIS-LIKE DOMAIN-CONTAINING PROTEIN"/>
    <property type="match status" value="1"/>
</dbReference>
<organism evidence="4 5">
    <name type="scientific">Paenibacillus piri</name>
    <dbReference type="NCBI Taxonomy" id="2547395"/>
    <lineage>
        <taxon>Bacteria</taxon>
        <taxon>Bacillati</taxon>
        <taxon>Bacillota</taxon>
        <taxon>Bacilli</taxon>
        <taxon>Bacillales</taxon>
        <taxon>Paenibacillaceae</taxon>
        <taxon>Paenibacillus</taxon>
    </lineage>
</organism>
<keyword evidence="5" id="KW-1185">Reference proteome</keyword>
<dbReference type="AlphaFoldDB" id="A0A4R5KKS5"/>
<comment type="caution">
    <text evidence="4">The sequence shown here is derived from an EMBL/GenBank/DDBJ whole genome shotgun (WGS) entry which is preliminary data.</text>
</comment>
<dbReference type="PANTHER" id="PTHR13774">
    <property type="entry name" value="PHENAZINE BIOSYNTHESIS PROTEIN"/>
    <property type="match status" value="1"/>
</dbReference>
<evidence type="ECO:0000313" key="5">
    <source>
        <dbReference type="Proteomes" id="UP000295636"/>
    </source>
</evidence>
<dbReference type="SUPFAM" id="SSF54506">
    <property type="entry name" value="Diaminopimelate epimerase-like"/>
    <property type="match status" value="1"/>
</dbReference>
<dbReference type="GO" id="GO:0005737">
    <property type="term" value="C:cytoplasm"/>
    <property type="evidence" value="ECO:0007669"/>
    <property type="project" value="TreeGrafter"/>
</dbReference>
<dbReference type="RefSeq" id="WP_133230340.1">
    <property type="nucleotide sequence ID" value="NZ_SMRT01000008.1"/>
</dbReference>
<dbReference type="Proteomes" id="UP000295636">
    <property type="component" value="Unassembled WGS sequence"/>
</dbReference>
<gene>
    <name evidence="4" type="ORF">E1757_17355</name>
</gene>
<reference evidence="4 5" key="1">
    <citation type="submission" date="2019-03" db="EMBL/GenBank/DDBJ databases">
        <title>This is whole genome sequence of Paenibacillus sp MS74 strain.</title>
        <authorList>
            <person name="Trinh H.N."/>
        </authorList>
    </citation>
    <scope>NUCLEOTIDE SEQUENCE [LARGE SCALE GENOMIC DNA]</scope>
    <source>
        <strain evidence="4 5">MS74</strain>
    </source>
</reference>
<sequence length="267" mass="29730">MIPIYTVDAFTNTPFKGNPAAVCILQEYPEHDQWLQQVAAETNLPETAFLVDLGNGHYRLRWFTPKKEVDLCGHATLACAQVLWETGVAYNFDKLRFQTKSGLLTAKRLDHAIELNFPVESPSPAVLPQSLADALDGIQPASVSRNRLDFIVEVESEAEVRELKPNFKLLKNIPARGVLVTSRSEREEFDFVARCFFSPVGIDEDPVTGSAYCGLAPYWKDRLGKSSFTAAQLSERGGIVKMQLAGDRVFLHGQAVIVVKGLLMRYN</sequence>
<dbReference type="InterPro" id="IPR003719">
    <property type="entry name" value="Phenazine_PhzF-like"/>
</dbReference>
<dbReference type="PIRSF" id="PIRSF016184">
    <property type="entry name" value="PhzC_PhzF"/>
    <property type="match status" value="1"/>
</dbReference>
<dbReference type="OrthoDB" id="9788221at2"/>
<proteinExistence type="inferred from homology"/>
<dbReference type="NCBIfam" id="TIGR00654">
    <property type="entry name" value="PhzF_family"/>
    <property type="match status" value="1"/>
</dbReference>
<dbReference type="Pfam" id="PF02567">
    <property type="entry name" value="PhzC-PhzF"/>
    <property type="match status" value="1"/>
</dbReference>
<name>A0A4R5KKS5_9BACL</name>
<dbReference type="GO" id="GO:0016853">
    <property type="term" value="F:isomerase activity"/>
    <property type="evidence" value="ECO:0007669"/>
    <property type="project" value="UniProtKB-KW"/>
</dbReference>
<evidence type="ECO:0000313" key="4">
    <source>
        <dbReference type="EMBL" id="TDF96169.1"/>
    </source>
</evidence>